<keyword evidence="8 16" id="KW-0732">Signal</keyword>
<evidence type="ECO:0000313" key="17">
    <source>
        <dbReference type="EMBL" id="GMR48428.1"/>
    </source>
</evidence>
<feature type="chain" id="PRO_5042884361" description="Translocon-associated protein subunit delta" evidence="16">
    <location>
        <begin position="23"/>
        <end position="165"/>
    </location>
</feature>
<evidence type="ECO:0000256" key="14">
    <source>
        <dbReference type="ARBA" id="ARBA00031791"/>
    </source>
</evidence>
<dbReference type="EMBL" id="BTRK01000004">
    <property type="protein sequence ID" value="GMR48428.1"/>
    <property type="molecule type" value="Genomic_DNA"/>
</dbReference>
<keyword evidence="11 15" id="KW-1133">Transmembrane helix</keyword>
<keyword evidence="7 15" id="KW-0812">Transmembrane</keyword>
<accession>A0AAN5CPY3</accession>
<evidence type="ECO:0000256" key="5">
    <source>
        <dbReference type="ARBA" id="ARBA00014387"/>
    </source>
</evidence>
<evidence type="ECO:0000256" key="6">
    <source>
        <dbReference type="ARBA" id="ARBA00022499"/>
    </source>
</evidence>
<keyword evidence="9" id="KW-0256">Endoplasmic reticulum</keyword>
<comment type="subcellular location">
    <subcellularLocation>
        <location evidence="2">Endoplasmic reticulum membrane</location>
        <topology evidence="2">Single-pass type I membrane protein</topology>
    </subcellularLocation>
</comment>
<dbReference type="PANTHER" id="PTHR12731">
    <property type="entry name" value="TRANSLOCON-ASSOCIATED PROTEIN, DELTA SUBUNIT"/>
    <property type="match status" value="1"/>
</dbReference>
<evidence type="ECO:0000256" key="16">
    <source>
        <dbReference type="SAM" id="SignalP"/>
    </source>
</evidence>
<keyword evidence="10" id="KW-0832">Ubl conjugation</keyword>
<evidence type="ECO:0000256" key="11">
    <source>
        <dbReference type="ARBA" id="ARBA00022989"/>
    </source>
</evidence>
<reference evidence="18" key="1">
    <citation type="submission" date="2022-10" db="EMBL/GenBank/DDBJ databases">
        <title>Genome assembly of Pristionchus species.</title>
        <authorList>
            <person name="Yoshida K."/>
            <person name="Sommer R.J."/>
        </authorList>
    </citation>
    <scope>NUCLEOTIDE SEQUENCE [LARGE SCALE GENOMIC DNA]</scope>
    <source>
        <strain evidence="18">RS5460</strain>
    </source>
</reference>
<keyword evidence="13" id="KW-1015">Disulfide bond</keyword>
<dbReference type="Proteomes" id="UP001328107">
    <property type="component" value="Unassembled WGS sequence"/>
</dbReference>
<evidence type="ECO:0000256" key="3">
    <source>
        <dbReference type="ARBA" id="ARBA00009294"/>
    </source>
</evidence>
<evidence type="ECO:0000313" key="18">
    <source>
        <dbReference type="Proteomes" id="UP001328107"/>
    </source>
</evidence>
<protein>
    <recommendedName>
        <fullName evidence="5">Translocon-associated protein subunit delta</fullName>
    </recommendedName>
    <alternativeName>
        <fullName evidence="14">Signal sequence receptor subunit delta</fullName>
    </alternativeName>
</protein>
<evidence type="ECO:0000256" key="4">
    <source>
        <dbReference type="ARBA" id="ARBA00011819"/>
    </source>
</evidence>
<feature type="non-terminal residue" evidence="17">
    <location>
        <position position="1"/>
    </location>
</feature>
<feature type="transmembrane region" description="Helical" evidence="15">
    <location>
        <begin position="138"/>
        <end position="158"/>
    </location>
</feature>
<evidence type="ECO:0000256" key="13">
    <source>
        <dbReference type="ARBA" id="ARBA00023157"/>
    </source>
</evidence>
<evidence type="ECO:0000256" key="8">
    <source>
        <dbReference type="ARBA" id="ARBA00022729"/>
    </source>
</evidence>
<dbReference type="PANTHER" id="PTHR12731:SF1">
    <property type="entry name" value="TRANSLOCON-ASSOCIATED PROTEIN SUBUNIT DELTA"/>
    <property type="match status" value="1"/>
</dbReference>
<dbReference type="Pfam" id="PF05404">
    <property type="entry name" value="TRAP-delta"/>
    <property type="match status" value="1"/>
</dbReference>
<sequence>VKMVSSLLVAFSAAALLATASAAKCESPKVTPKGSHSTSDAFFHFQTVVVSEFGVACSNSPKDLQLYAVSNRKIYNVASGESTNNFQVSIILEHADAYSQTIDISIFDEEGIAAYKKDQSATPLGVVSHYHAGLSRKWPITSETIAVLISFIAVYYAFTFKSALN</sequence>
<dbReference type="InterPro" id="IPR008855">
    <property type="entry name" value="TRAP-delta"/>
</dbReference>
<keyword evidence="12 15" id="KW-0472">Membrane</keyword>
<evidence type="ECO:0000256" key="1">
    <source>
        <dbReference type="ARBA" id="ARBA00002838"/>
    </source>
</evidence>
<feature type="signal peptide" evidence="16">
    <location>
        <begin position="1"/>
        <end position="22"/>
    </location>
</feature>
<evidence type="ECO:0000256" key="7">
    <source>
        <dbReference type="ARBA" id="ARBA00022692"/>
    </source>
</evidence>
<evidence type="ECO:0000256" key="15">
    <source>
        <dbReference type="SAM" id="Phobius"/>
    </source>
</evidence>
<name>A0AAN5CPY3_9BILA</name>
<evidence type="ECO:0000256" key="12">
    <source>
        <dbReference type="ARBA" id="ARBA00023136"/>
    </source>
</evidence>
<comment type="similarity">
    <text evidence="3">Belongs to the TRAP-delta family.</text>
</comment>
<keyword evidence="18" id="KW-1185">Reference proteome</keyword>
<proteinExistence type="inferred from homology"/>
<evidence type="ECO:0000256" key="9">
    <source>
        <dbReference type="ARBA" id="ARBA00022824"/>
    </source>
</evidence>
<dbReference type="AlphaFoldDB" id="A0AAN5CPY3"/>
<comment type="subunit">
    <text evidence="4">Heterotetramer of TRAP-alpha, TRAP-beta, TRAP-delta and TRAP-gamma.</text>
</comment>
<evidence type="ECO:0000256" key="2">
    <source>
        <dbReference type="ARBA" id="ARBA00004115"/>
    </source>
</evidence>
<evidence type="ECO:0000256" key="10">
    <source>
        <dbReference type="ARBA" id="ARBA00022843"/>
    </source>
</evidence>
<gene>
    <name evidence="17" type="ORF">PMAYCL1PPCAC_18623</name>
</gene>
<comment type="function">
    <text evidence="1">TRAP proteins are part of a complex whose function is to bind calcium to the ER membrane and thereby regulate the retention of ER resident proteins.</text>
</comment>
<dbReference type="GO" id="GO:0005789">
    <property type="term" value="C:endoplasmic reticulum membrane"/>
    <property type="evidence" value="ECO:0007669"/>
    <property type="project" value="UniProtKB-SubCell"/>
</dbReference>
<organism evidence="17 18">
    <name type="scientific">Pristionchus mayeri</name>
    <dbReference type="NCBI Taxonomy" id="1317129"/>
    <lineage>
        <taxon>Eukaryota</taxon>
        <taxon>Metazoa</taxon>
        <taxon>Ecdysozoa</taxon>
        <taxon>Nematoda</taxon>
        <taxon>Chromadorea</taxon>
        <taxon>Rhabditida</taxon>
        <taxon>Rhabditina</taxon>
        <taxon>Diplogasteromorpha</taxon>
        <taxon>Diplogasteroidea</taxon>
        <taxon>Neodiplogasteridae</taxon>
        <taxon>Pristionchus</taxon>
    </lineage>
</organism>
<keyword evidence="6" id="KW-1017">Isopeptide bond</keyword>
<comment type="caution">
    <text evidence="17">The sequence shown here is derived from an EMBL/GenBank/DDBJ whole genome shotgun (WGS) entry which is preliminary data.</text>
</comment>